<dbReference type="EMBL" id="KL648207">
    <property type="protein sequence ID" value="KEY71700.1"/>
    <property type="molecule type" value="Genomic_DNA"/>
</dbReference>
<evidence type="ECO:0000313" key="5">
    <source>
        <dbReference type="Proteomes" id="UP000028045"/>
    </source>
</evidence>
<dbReference type="SFLD" id="SFLDS00036">
    <property type="entry name" value="Aromatic_Prenyltransferase"/>
    <property type="match status" value="1"/>
</dbReference>
<dbReference type="InterPro" id="IPR033964">
    <property type="entry name" value="ABBA"/>
</dbReference>
<dbReference type="GO" id="GO:0009820">
    <property type="term" value="P:alkaloid metabolic process"/>
    <property type="evidence" value="ECO:0007669"/>
    <property type="project" value="InterPro"/>
</dbReference>
<dbReference type="InterPro" id="IPR012148">
    <property type="entry name" value="ABBA_DMATS-like"/>
</dbReference>
<sequence length="401" mass="45370">MDLLTSYRCQLQGTRARRLSQTETGSPININQLYWFHTTGFALAALLQSAGYGHPAQVKILRHFADVVAPNLGVAPDSGLSRWKSFMTDDYTPIELSWDFHTGASRPSIRYSVEPVGPYAGTAADPYNHMATIAFKRGFLKASPDAYVGWLNHFEACFGQDWDMTIPEGHLSNMFWAFDLDEDNATSKAYFFPGAKAYASGRSKLDVITEAVSSLPNHTGEAIIPFQTFTRYAHKTSLEVEMVAIDLIRDSRLKLYYRDRRTTFASVQDNMTLGSQLDNDDLQMGLNRLRRLWHFLFAIDEFSDDASLRYDSHRTAGILYNVEFHLRGKAPKVKIYIPVRHYAESDRQITVALTKYLIHEVGSQEGFEAAIDYAHLYSSCLDSILSVHPYQVLTFLANISQ</sequence>
<feature type="binding site" evidence="3">
    <location>
        <position position="95"/>
    </location>
    <ligand>
        <name>L-tryptophan</name>
        <dbReference type="ChEBI" id="CHEBI:57912"/>
    </ligand>
</feature>
<evidence type="ECO:0000256" key="1">
    <source>
        <dbReference type="ARBA" id="ARBA00010209"/>
    </source>
</evidence>
<dbReference type="GO" id="GO:0016765">
    <property type="term" value="F:transferase activity, transferring alkyl or aryl (other than methyl) groups"/>
    <property type="evidence" value="ECO:0007669"/>
    <property type="project" value="InterPro"/>
</dbReference>
<dbReference type="Pfam" id="PF11991">
    <property type="entry name" value="Trp_DMAT"/>
    <property type="match status" value="1"/>
</dbReference>
<feature type="binding site" evidence="3">
    <location>
        <position position="252"/>
    </location>
    <ligand>
        <name>dimethylallyl diphosphate</name>
        <dbReference type="ChEBI" id="CHEBI:57623"/>
    </ligand>
</feature>
<dbReference type="PANTHER" id="PTHR40627:SF4">
    <property type="entry name" value="PRENYLTRANSFERASE ASQH1-RELATED"/>
    <property type="match status" value="1"/>
</dbReference>
<accession>A0A084B2C1</accession>
<dbReference type="AlphaFoldDB" id="A0A084B2C1"/>
<feature type="binding site" evidence="3">
    <location>
        <position position="336"/>
    </location>
    <ligand>
        <name>dimethylallyl diphosphate</name>
        <dbReference type="ChEBI" id="CHEBI:57623"/>
    </ligand>
</feature>
<dbReference type="NCBIfam" id="TIGR03429">
    <property type="entry name" value="arom_pren_DMATS"/>
    <property type="match status" value="1"/>
</dbReference>
<feature type="binding site" evidence="3">
    <location>
        <position position="110"/>
    </location>
    <ligand>
        <name>dimethylallyl diphosphate</name>
        <dbReference type="ChEBI" id="CHEBI:57623"/>
    </ligand>
</feature>
<dbReference type="Proteomes" id="UP000028045">
    <property type="component" value="Unassembled WGS sequence"/>
</dbReference>
<keyword evidence="5" id="KW-1185">Reference proteome</keyword>
<evidence type="ECO:0000256" key="2">
    <source>
        <dbReference type="ARBA" id="ARBA00022679"/>
    </source>
</evidence>
<feature type="binding site" evidence="3">
    <location>
        <position position="188"/>
    </location>
    <ligand>
        <name>dimethylallyl diphosphate</name>
        <dbReference type="ChEBI" id="CHEBI:57623"/>
    </ligand>
</feature>
<keyword evidence="2" id="KW-0808">Transferase</keyword>
<dbReference type="HOGENOM" id="CLU_037431_2_1_1"/>
<dbReference type="PANTHER" id="PTHR40627">
    <property type="entry name" value="INDOLE PRENYLTRANSFERASE TDIB-RELATED"/>
    <property type="match status" value="1"/>
</dbReference>
<comment type="similarity">
    <text evidence="1">Belongs to the tryptophan dimethylallyltransferase family.</text>
</comment>
<feature type="binding site" evidence="3">
    <location>
        <position position="254"/>
    </location>
    <ligand>
        <name>dimethylallyl diphosphate</name>
        <dbReference type="ChEBI" id="CHEBI:57623"/>
    </ligand>
</feature>
<dbReference type="OrthoDB" id="5392033at2759"/>
<dbReference type="PIRSF" id="PIRSF000509">
    <property type="entry name" value="Trp_DMAT"/>
    <property type="match status" value="1"/>
</dbReference>
<protein>
    <submittedName>
        <fullName evidence="4">Uncharacterized protein</fullName>
    </submittedName>
</protein>
<feature type="binding site" evidence="3">
    <location>
        <position position="190"/>
    </location>
    <ligand>
        <name>dimethylallyl diphosphate</name>
        <dbReference type="ChEBI" id="CHEBI:57623"/>
    </ligand>
</feature>
<dbReference type="CDD" id="cd13929">
    <property type="entry name" value="PT-DMATS_CymD"/>
    <property type="match status" value="1"/>
</dbReference>
<dbReference type="InterPro" id="IPR017795">
    <property type="entry name" value="ABBA_NscD-like"/>
</dbReference>
<evidence type="ECO:0000313" key="4">
    <source>
        <dbReference type="EMBL" id="KEY71700.1"/>
    </source>
</evidence>
<evidence type="ECO:0000256" key="3">
    <source>
        <dbReference type="PIRSR" id="PIRSR000509-1"/>
    </source>
</evidence>
<name>A0A084B2C1_STACB</name>
<feature type="binding site" evidence="3">
    <location>
        <position position="256"/>
    </location>
    <ligand>
        <name>dimethylallyl diphosphate</name>
        <dbReference type="ChEBI" id="CHEBI:57623"/>
    </ligand>
</feature>
<organism evidence="4 5">
    <name type="scientific">Stachybotrys chartarum (strain CBS 109288 / IBT 7711)</name>
    <name type="common">Toxic black mold</name>
    <name type="synonym">Stilbospora chartarum</name>
    <dbReference type="NCBI Taxonomy" id="1280523"/>
    <lineage>
        <taxon>Eukaryota</taxon>
        <taxon>Fungi</taxon>
        <taxon>Dikarya</taxon>
        <taxon>Ascomycota</taxon>
        <taxon>Pezizomycotina</taxon>
        <taxon>Sordariomycetes</taxon>
        <taxon>Hypocreomycetidae</taxon>
        <taxon>Hypocreales</taxon>
        <taxon>Stachybotryaceae</taxon>
        <taxon>Stachybotrys</taxon>
    </lineage>
</organism>
<reference evidence="4 5" key="1">
    <citation type="journal article" date="2014" name="BMC Genomics">
        <title>Comparative genome sequencing reveals chemotype-specific gene clusters in the toxigenic black mold Stachybotrys.</title>
        <authorList>
            <person name="Semeiks J."/>
            <person name="Borek D."/>
            <person name="Otwinowski Z."/>
            <person name="Grishin N.V."/>
        </authorList>
    </citation>
    <scope>NUCLEOTIDE SEQUENCE [LARGE SCALE GENOMIC DNA]</scope>
    <source>
        <strain evidence="5">CBS 109288 / IBT 7711</strain>
    </source>
</reference>
<gene>
    <name evidence="4" type="ORF">S7711_02929</name>
</gene>
<proteinExistence type="inferred from homology"/>